<dbReference type="InterPro" id="IPR036390">
    <property type="entry name" value="WH_DNA-bd_sf"/>
</dbReference>
<evidence type="ECO:0000313" key="9">
    <source>
        <dbReference type="Proteomes" id="UP001270362"/>
    </source>
</evidence>
<dbReference type="PRINTS" id="PR00302">
    <property type="entry name" value="LUPUSLA"/>
</dbReference>
<dbReference type="InterPro" id="IPR002344">
    <property type="entry name" value="Lupus_La"/>
</dbReference>
<keyword evidence="3" id="KW-0539">Nucleus</keyword>
<protein>
    <submittedName>
        <fullName evidence="8">La domain-containing protein</fullName>
    </submittedName>
</protein>
<feature type="compositionally biased region" description="Low complexity" evidence="5">
    <location>
        <begin position="1"/>
        <end position="26"/>
    </location>
</feature>
<dbReference type="Gene3D" id="1.10.10.10">
    <property type="entry name" value="Winged helix-like DNA-binding domain superfamily/Winged helix DNA-binding domain"/>
    <property type="match status" value="1"/>
</dbReference>
<name>A0AAE1CCF3_9PEZI</name>
<dbReference type="GO" id="GO:1990904">
    <property type="term" value="C:ribonucleoprotein complex"/>
    <property type="evidence" value="ECO:0007669"/>
    <property type="project" value="InterPro"/>
</dbReference>
<dbReference type="PROSITE" id="PS50102">
    <property type="entry name" value="RRM"/>
    <property type="match status" value="1"/>
</dbReference>
<sequence length="406" mass="44577">MSEAAPQTTTETVVETAPEATKETAQNGGDAEKKAPLLKTTATINREDYKKNRKYDASVLPETDDPTKIRAQVEFYFSDSNLPTDKFMWEVTGGPENKPVPVKTLHAFKRMQHFQPYSAVVTALKDSTYLEVVGEEGEEMVKRKKAYIISTDAQKARLARSVYVKGFGDEDASTQFDIEAFFAPHGPINMVKLRRTAEDIFKGSVFVEFSTTELADAFVALDPAPTWKGHELKIMKKISYLEEKNDLIQKGLLEPSNTKKSSFFEGSVKVIGGGRGGRGRGRGEFRGRGRGGQDNADRPRRDNDSNDWKKRRDGDQKNGFKGGRGGRGGRGRGRGDRGSRGRGGRDGDSRPRREENRGPPAIKATNDKGEVVSNGGESTNKRPREDDVNASSAPAAKKVDVGAAAQ</sequence>
<dbReference type="InterPro" id="IPR036388">
    <property type="entry name" value="WH-like_DNA-bd_sf"/>
</dbReference>
<feature type="domain" description="HTH La-type RNA-binding" evidence="7">
    <location>
        <begin position="59"/>
        <end position="151"/>
    </location>
</feature>
<dbReference type="InterPro" id="IPR000504">
    <property type="entry name" value="RRM_dom"/>
</dbReference>
<evidence type="ECO:0000256" key="2">
    <source>
        <dbReference type="ARBA" id="ARBA00022884"/>
    </source>
</evidence>
<dbReference type="Pfam" id="PF05383">
    <property type="entry name" value="La"/>
    <property type="match status" value="1"/>
</dbReference>
<evidence type="ECO:0000256" key="5">
    <source>
        <dbReference type="SAM" id="MobiDB-lite"/>
    </source>
</evidence>
<evidence type="ECO:0000313" key="8">
    <source>
        <dbReference type="EMBL" id="KAK3688563.1"/>
    </source>
</evidence>
<feature type="region of interest" description="Disordered" evidence="5">
    <location>
        <begin position="268"/>
        <end position="406"/>
    </location>
</feature>
<dbReference type="SUPFAM" id="SSF46785">
    <property type="entry name" value="Winged helix' DNA-binding domain"/>
    <property type="match status" value="1"/>
</dbReference>
<evidence type="ECO:0000256" key="1">
    <source>
        <dbReference type="ARBA" id="ARBA00004123"/>
    </source>
</evidence>
<dbReference type="Pfam" id="PF00076">
    <property type="entry name" value="RRM_1"/>
    <property type="match status" value="1"/>
</dbReference>
<dbReference type="GO" id="GO:0005634">
    <property type="term" value="C:nucleus"/>
    <property type="evidence" value="ECO:0007669"/>
    <property type="project" value="UniProtKB-SubCell"/>
</dbReference>
<feature type="compositionally biased region" description="Basic and acidic residues" evidence="5">
    <location>
        <begin position="333"/>
        <end position="357"/>
    </location>
</feature>
<evidence type="ECO:0000259" key="6">
    <source>
        <dbReference type="PROSITE" id="PS50102"/>
    </source>
</evidence>
<dbReference type="Gene3D" id="3.30.70.330">
    <property type="match status" value="1"/>
</dbReference>
<dbReference type="GO" id="GO:0006396">
    <property type="term" value="P:RNA processing"/>
    <property type="evidence" value="ECO:0007669"/>
    <property type="project" value="InterPro"/>
</dbReference>
<feature type="region of interest" description="Disordered" evidence="5">
    <location>
        <begin position="1"/>
        <end position="39"/>
    </location>
</feature>
<accession>A0AAE1CCF3</accession>
<dbReference type="InterPro" id="IPR045180">
    <property type="entry name" value="La_dom_prot"/>
</dbReference>
<dbReference type="PANTHER" id="PTHR22792">
    <property type="entry name" value="LUPUS LA PROTEIN-RELATED"/>
    <property type="match status" value="1"/>
</dbReference>
<dbReference type="AlphaFoldDB" id="A0AAE1CCF3"/>
<dbReference type="Proteomes" id="UP001270362">
    <property type="component" value="Unassembled WGS sequence"/>
</dbReference>
<reference evidence="8" key="2">
    <citation type="submission" date="2023-06" db="EMBL/GenBank/DDBJ databases">
        <authorList>
            <consortium name="Lawrence Berkeley National Laboratory"/>
            <person name="Haridas S."/>
            <person name="Hensen N."/>
            <person name="Bonometti L."/>
            <person name="Westerberg I."/>
            <person name="Brannstrom I.O."/>
            <person name="Guillou S."/>
            <person name="Cros-Aarteil S."/>
            <person name="Calhoun S."/>
            <person name="Kuo A."/>
            <person name="Mondo S."/>
            <person name="Pangilinan J."/>
            <person name="Riley R."/>
            <person name="Labutti K."/>
            <person name="Andreopoulos B."/>
            <person name="Lipzen A."/>
            <person name="Chen C."/>
            <person name="Yanf M."/>
            <person name="Daum C."/>
            <person name="Ng V."/>
            <person name="Clum A."/>
            <person name="Steindorff A."/>
            <person name="Ohm R."/>
            <person name="Martin F."/>
            <person name="Silar P."/>
            <person name="Natvig D."/>
            <person name="Lalanne C."/>
            <person name="Gautier V."/>
            <person name="Ament-Velasquez S.L."/>
            <person name="Kruys A."/>
            <person name="Hutchinson M.I."/>
            <person name="Powell A.J."/>
            <person name="Barry K."/>
            <person name="Miller A.N."/>
            <person name="Grigoriev I.V."/>
            <person name="Debuchy R."/>
            <person name="Gladieux P."/>
            <person name="Thoren M.H."/>
            <person name="Johannesson H."/>
        </authorList>
    </citation>
    <scope>NUCLEOTIDE SEQUENCE</scope>
    <source>
        <strain evidence="8">CBS 314.62</strain>
    </source>
</reference>
<dbReference type="InterPro" id="IPR006630">
    <property type="entry name" value="La_HTH"/>
</dbReference>
<dbReference type="PROSITE" id="PS50961">
    <property type="entry name" value="HTH_LA"/>
    <property type="match status" value="1"/>
</dbReference>
<evidence type="ECO:0000259" key="7">
    <source>
        <dbReference type="PROSITE" id="PS50961"/>
    </source>
</evidence>
<comment type="subcellular location">
    <subcellularLocation>
        <location evidence="1">Nucleus</location>
    </subcellularLocation>
</comment>
<dbReference type="InterPro" id="IPR035979">
    <property type="entry name" value="RBD_domain_sf"/>
</dbReference>
<organism evidence="8 9">
    <name type="scientific">Podospora appendiculata</name>
    <dbReference type="NCBI Taxonomy" id="314037"/>
    <lineage>
        <taxon>Eukaryota</taxon>
        <taxon>Fungi</taxon>
        <taxon>Dikarya</taxon>
        <taxon>Ascomycota</taxon>
        <taxon>Pezizomycotina</taxon>
        <taxon>Sordariomycetes</taxon>
        <taxon>Sordariomycetidae</taxon>
        <taxon>Sordariales</taxon>
        <taxon>Podosporaceae</taxon>
        <taxon>Podospora</taxon>
    </lineage>
</organism>
<dbReference type="SMART" id="SM00360">
    <property type="entry name" value="RRM"/>
    <property type="match status" value="1"/>
</dbReference>
<evidence type="ECO:0000256" key="4">
    <source>
        <dbReference type="PROSITE-ProRule" id="PRU00332"/>
    </source>
</evidence>
<dbReference type="SMART" id="SM00715">
    <property type="entry name" value="LA"/>
    <property type="match status" value="1"/>
</dbReference>
<keyword evidence="9" id="KW-1185">Reference proteome</keyword>
<dbReference type="SUPFAM" id="SSF54928">
    <property type="entry name" value="RNA-binding domain, RBD"/>
    <property type="match status" value="1"/>
</dbReference>
<evidence type="ECO:0000256" key="3">
    <source>
        <dbReference type="ARBA" id="ARBA00023242"/>
    </source>
</evidence>
<dbReference type="CDD" id="cd12291">
    <property type="entry name" value="RRM1_La"/>
    <property type="match status" value="1"/>
</dbReference>
<keyword evidence="2 4" id="KW-0694">RNA-binding</keyword>
<dbReference type="GO" id="GO:0003729">
    <property type="term" value="F:mRNA binding"/>
    <property type="evidence" value="ECO:0007669"/>
    <property type="project" value="TreeGrafter"/>
</dbReference>
<feature type="compositionally biased region" description="Basic and acidic residues" evidence="5">
    <location>
        <begin position="295"/>
        <end position="318"/>
    </location>
</feature>
<proteinExistence type="predicted"/>
<feature type="domain" description="RRM" evidence="6">
    <location>
        <begin position="160"/>
        <end position="239"/>
    </location>
</feature>
<dbReference type="EMBL" id="JAULSO010000002">
    <property type="protein sequence ID" value="KAK3688563.1"/>
    <property type="molecule type" value="Genomic_DNA"/>
</dbReference>
<dbReference type="PANTHER" id="PTHR22792:SF140">
    <property type="entry name" value="ACHILLES, ISOFORM A"/>
    <property type="match status" value="1"/>
</dbReference>
<dbReference type="InterPro" id="IPR012677">
    <property type="entry name" value="Nucleotide-bd_a/b_plait_sf"/>
</dbReference>
<reference evidence="8" key="1">
    <citation type="journal article" date="2023" name="Mol. Phylogenet. Evol.">
        <title>Genome-scale phylogeny and comparative genomics of the fungal order Sordariales.</title>
        <authorList>
            <person name="Hensen N."/>
            <person name="Bonometti L."/>
            <person name="Westerberg I."/>
            <person name="Brannstrom I.O."/>
            <person name="Guillou S."/>
            <person name="Cros-Aarteil S."/>
            <person name="Calhoun S."/>
            <person name="Haridas S."/>
            <person name="Kuo A."/>
            <person name="Mondo S."/>
            <person name="Pangilinan J."/>
            <person name="Riley R."/>
            <person name="LaButti K."/>
            <person name="Andreopoulos B."/>
            <person name="Lipzen A."/>
            <person name="Chen C."/>
            <person name="Yan M."/>
            <person name="Daum C."/>
            <person name="Ng V."/>
            <person name="Clum A."/>
            <person name="Steindorff A."/>
            <person name="Ohm R.A."/>
            <person name="Martin F."/>
            <person name="Silar P."/>
            <person name="Natvig D.O."/>
            <person name="Lalanne C."/>
            <person name="Gautier V."/>
            <person name="Ament-Velasquez S.L."/>
            <person name="Kruys A."/>
            <person name="Hutchinson M.I."/>
            <person name="Powell A.J."/>
            <person name="Barry K."/>
            <person name="Miller A.N."/>
            <person name="Grigoriev I.V."/>
            <person name="Debuchy R."/>
            <person name="Gladieux P."/>
            <person name="Hiltunen Thoren M."/>
            <person name="Johannesson H."/>
        </authorList>
    </citation>
    <scope>NUCLEOTIDE SEQUENCE</scope>
    <source>
        <strain evidence="8">CBS 314.62</strain>
    </source>
</reference>
<comment type="caution">
    <text evidence="8">The sequence shown here is derived from an EMBL/GenBank/DDBJ whole genome shotgun (WGS) entry which is preliminary data.</text>
</comment>
<gene>
    <name evidence="8" type="ORF">B0T22DRAFT_377572</name>
</gene>